<dbReference type="AlphaFoldDB" id="J9GST7"/>
<comment type="caution">
    <text evidence="1">The sequence shown here is derived from an EMBL/GenBank/DDBJ whole genome shotgun (WGS) entry which is preliminary data.</text>
</comment>
<organism evidence="1">
    <name type="scientific">gut metagenome</name>
    <dbReference type="NCBI Taxonomy" id="749906"/>
    <lineage>
        <taxon>unclassified sequences</taxon>
        <taxon>metagenomes</taxon>
        <taxon>organismal metagenomes</taxon>
    </lineage>
</organism>
<evidence type="ECO:0000313" key="1">
    <source>
        <dbReference type="EMBL" id="EJX05748.1"/>
    </source>
</evidence>
<reference evidence="1" key="1">
    <citation type="journal article" date="2012" name="PLoS ONE">
        <title>Gene sets for utilization of primary and secondary nutrition supplies in the distal gut of endangered iberian lynx.</title>
        <authorList>
            <person name="Alcaide M."/>
            <person name="Messina E."/>
            <person name="Richter M."/>
            <person name="Bargiela R."/>
            <person name="Peplies J."/>
            <person name="Huws S.A."/>
            <person name="Newbold C.J."/>
            <person name="Golyshin P.N."/>
            <person name="Simon M.A."/>
            <person name="Lopez G."/>
            <person name="Yakimov M.M."/>
            <person name="Ferrer M."/>
        </authorList>
    </citation>
    <scope>NUCLEOTIDE SEQUENCE</scope>
</reference>
<protein>
    <submittedName>
        <fullName evidence="1">Uncharacterized protein</fullName>
    </submittedName>
</protein>
<accession>J9GST7</accession>
<name>J9GST7_9ZZZZ</name>
<dbReference type="EMBL" id="AMCI01001372">
    <property type="protein sequence ID" value="EJX05748.1"/>
    <property type="molecule type" value="Genomic_DNA"/>
</dbReference>
<sequence>MAQFVEKHAADGTLQLKQSRWTNCRGLRADSLTAWTQANRRRLRIV</sequence>
<gene>
    <name evidence="1" type="ORF">EVA_06143</name>
</gene>
<proteinExistence type="predicted"/>